<sequence>MHIGIITSEFPPDIGGVETYAAEFAQALVQLGYRVSVFVHTRHHPIDLPNITIYPVLKYSRHLDRSILREYDVDAWHVMNAAHSWIALETDKPVVVSIHGNDFLNPYPLTGRPGFSENPKLWRFASLLHPLDHWLGKILTTCQMRQALPKARALLANSRYTEQVFLARYPACQGKTVVAQVGVSELFLNSRICKTRNPVPHFLTVTRLSEKRKNVDKILLALGELKKEYAFSYQIIGDGIYKAELESLAEELGLKEKVDFSGRLPLERVIEAMTNADLFILPSSILLDSHEGFGIVYLEAAACGTPSLGARQAGAVEAIAEGVSGFFVEEPTTENIYSALKNYLQDQITFTPENCRAFAENFTWDKVVQKALPFYS</sequence>
<dbReference type="Proteomes" id="UP001162780">
    <property type="component" value="Chromosome"/>
</dbReference>
<dbReference type="InterPro" id="IPR028098">
    <property type="entry name" value="Glyco_trans_4-like_N"/>
</dbReference>
<dbReference type="EMBL" id="CP113517">
    <property type="protein sequence ID" value="WAR46163.1"/>
    <property type="molecule type" value="Genomic_DNA"/>
</dbReference>
<dbReference type="CDD" id="cd03801">
    <property type="entry name" value="GT4_PimA-like"/>
    <property type="match status" value="1"/>
</dbReference>
<dbReference type="RefSeq" id="WP_255187068.1">
    <property type="nucleotide sequence ID" value="NZ_CP113517.1"/>
</dbReference>
<evidence type="ECO:0000313" key="4">
    <source>
        <dbReference type="Proteomes" id="UP001162780"/>
    </source>
</evidence>
<gene>
    <name evidence="3" type="ORF">NM686_006500</name>
</gene>
<evidence type="ECO:0000313" key="3">
    <source>
        <dbReference type="EMBL" id="WAR46163.1"/>
    </source>
</evidence>
<dbReference type="Gene3D" id="3.40.50.2000">
    <property type="entry name" value="Glycogen Phosphorylase B"/>
    <property type="match status" value="2"/>
</dbReference>
<dbReference type="Pfam" id="PF00534">
    <property type="entry name" value="Glycos_transf_1"/>
    <property type="match status" value="1"/>
</dbReference>
<dbReference type="InterPro" id="IPR001296">
    <property type="entry name" value="Glyco_trans_1"/>
</dbReference>
<dbReference type="InterPro" id="IPR050194">
    <property type="entry name" value="Glycosyltransferase_grp1"/>
</dbReference>
<organism evidence="3 4">
    <name type="scientific">Methylomonas rapida</name>
    <dbReference type="NCBI Taxonomy" id="2963939"/>
    <lineage>
        <taxon>Bacteria</taxon>
        <taxon>Pseudomonadati</taxon>
        <taxon>Pseudomonadota</taxon>
        <taxon>Gammaproteobacteria</taxon>
        <taxon>Methylococcales</taxon>
        <taxon>Methylococcaceae</taxon>
        <taxon>Methylomonas</taxon>
    </lineage>
</organism>
<dbReference type="Pfam" id="PF13439">
    <property type="entry name" value="Glyco_transf_4"/>
    <property type="match status" value="1"/>
</dbReference>
<name>A0ABY7GNT1_9GAMM</name>
<feature type="domain" description="Glycosyltransferase subfamily 4-like N-terminal" evidence="2">
    <location>
        <begin position="14"/>
        <end position="183"/>
    </location>
</feature>
<dbReference type="PANTHER" id="PTHR45947">
    <property type="entry name" value="SULFOQUINOVOSYL TRANSFERASE SQD2"/>
    <property type="match status" value="1"/>
</dbReference>
<dbReference type="PANTHER" id="PTHR45947:SF3">
    <property type="entry name" value="SULFOQUINOVOSYL TRANSFERASE SQD2"/>
    <property type="match status" value="1"/>
</dbReference>
<reference evidence="3" key="1">
    <citation type="submission" date="2022-11" db="EMBL/GenBank/DDBJ databases">
        <title>Methylomonas rapida sp. nov., Carotenoid-Producing Obligate Methanotrophs with High Growth Characteristics and Biotechnological Potential.</title>
        <authorList>
            <person name="Tikhonova E.N."/>
            <person name="Suleimanov R.Z."/>
            <person name="Miroshnikov K."/>
            <person name="Oshkin I.Y."/>
            <person name="Belova S.E."/>
            <person name="Danilova O.V."/>
            <person name="Ashikhmin A."/>
            <person name="Konopkin A."/>
            <person name="But S.Y."/>
            <person name="Khmelenina V.N."/>
            <person name="Kuznetsov N."/>
            <person name="Pimenov N.V."/>
            <person name="Dedysh S.N."/>
        </authorList>
    </citation>
    <scope>NUCLEOTIDE SEQUENCE</scope>
    <source>
        <strain evidence="3">MP1</strain>
    </source>
</reference>
<evidence type="ECO:0000259" key="1">
    <source>
        <dbReference type="Pfam" id="PF00534"/>
    </source>
</evidence>
<keyword evidence="4" id="KW-1185">Reference proteome</keyword>
<dbReference type="SUPFAM" id="SSF53756">
    <property type="entry name" value="UDP-Glycosyltransferase/glycogen phosphorylase"/>
    <property type="match status" value="1"/>
</dbReference>
<evidence type="ECO:0000259" key="2">
    <source>
        <dbReference type="Pfam" id="PF13439"/>
    </source>
</evidence>
<proteinExistence type="predicted"/>
<protein>
    <submittedName>
        <fullName evidence="3">Glycosyltransferase family 4 protein</fullName>
    </submittedName>
</protein>
<feature type="domain" description="Glycosyl transferase family 1" evidence="1">
    <location>
        <begin position="200"/>
        <end position="361"/>
    </location>
</feature>
<accession>A0ABY7GNT1</accession>